<accession>A0ACC1KWS4</accession>
<name>A0ACC1KWS4_9FUNG</name>
<feature type="non-terminal residue" evidence="1">
    <location>
        <position position="1"/>
    </location>
</feature>
<dbReference type="Proteomes" id="UP001140096">
    <property type="component" value="Unassembled WGS sequence"/>
</dbReference>
<organism evidence="1 2">
    <name type="scientific">Coemansia furcata</name>
    <dbReference type="NCBI Taxonomy" id="417177"/>
    <lineage>
        <taxon>Eukaryota</taxon>
        <taxon>Fungi</taxon>
        <taxon>Fungi incertae sedis</taxon>
        <taxon>Zoopagomycota</taxon>
        <taxon>Kickxellomycotina</taxon>
        <taxon>Kickxellomycetes</taxon>
        <taxon>Kickxellales</taxon>
        <taxon>Kickxellaceae</taxon>
        <taxon>Coemansia</taxon>
    </lineage>
</organism>
<keyword evidence="1" id="KW-0012">Acyltransferase</keyword>
<comment type="caution">
    <text evidence="1">The sequence shown here is derived from an EMBL/GenBank/DDBJ whole genome shotgun (WGS) entry which is preliminary data.</text>
</comment>
<keyword evidence="2" id="KW-1185">Reference proteome</keyword>
<dbReference type="EC" id="2.3.2.26" evidence="1"/>
<evidence type="ECO:0000313" key="2">
    <source>
        <dbReference type="Proteomes" id="UP001140096"/>
    </source>
</evidence>
<keyword evidence="1" id="KW-0808">Transferase</keyword>
<gene>
    <name evidence="1" type="primary">UFD4_4</name>
    <name evidence="1" type="ORF">H4S07_006122</name>
</gene>
<feature type="non-terminal residue" evidence="1">
    <location>
        <position position="467"/>
    </location>
</feature>
<reference evidence="1" key="1">
    <citation type="submission" date="2022-07" db="EMBL/GenBank/DDBJ databases">
        <title>Phylogenomic reconstructions and comparative analyses of Kickxellomycotina fungi.</title>
        <authorList>
            <person name="Reynolds N.K."/>
            <person name="Stajich J.E."/>
            <person name="Barry K."/>
            <person name="Grigoriev I.V."/>
            <person name="Crous P."/>
            <person name="Smith M.E."/>
        </authorList>
    </citation>
    <scope>NUCLEOTIDE SEQUENCE</scope>
    <source>
        <strain evidence="1">CBS 102833</strain>
    </source>
</reference>
<proteinExistence type="predicted"/>
<protein>
    <submittedName>
        <fullName evidence="1">Ubiquitin fusion degradation protein 4</fullName>
        <ecNumber evidence="1">2.3.2.26</ecNumber>
    </submittedName>
</protein>
<sequence>AAREASATMDRVRQSFRAITVSVHAVAPFSVLEAYLRPRVALFVGKRSRQSPLRSTQLASSLFADVPVRNEGNAELRPQQAQLDRQPLPVVASGSRHDMHRGGAAQVGKQHLRMLQMIARSSGIDLQAAGLLDDLGSSDSDDDDDDDSGSSNEQPVSADSNQHVEHPGKGESESALTDTEGGSADSGNSAGDWRLMLRLKIGDIERIVEASDNIFQAIHNACQGSEALQVTSPWAQTFQLLFHVEFGTPHPLPQPQLQLQSPSLSGQIAGVSQELSSAFGERCATIIEVIKLLHYRLSRAQQLVGKPHSTNSFDSAVVLTRQPGDNKRGADELSAEAFVNRKLAAKVARQLDDPLMVVCSALPSWCHLVIRQAPFLVSFDTRVAYLQATSFGHSRNVSRWQAIAQREARSSGRTAPDTLVPLGRMQRQKVRISRSRMLESALKVLELYGTAKSILEVEYFDEVGTGL</sequence>
<dbReference type="EMBL" id="JANBUP010003433">
    <property type="protein sequence ID" value="KAJ2796771.1"/>
    <property type="molecule type" value="Genomic_DNA"/>
</dbReference>
<evidence type="ECO:0000313" key="1">
    <source>
        <dbReference type="EMBL" id="KAJ2796771.1"/>
    </source>
</evidence>